<dbReference type="EMBL" id="JBBCAQ010000006">
    <property type="protein sequence ID" value="KAK7603867.1"/>
    <property type="molecule type" value="Genomic_DNA"/>
</dbReference>
<keyword evidence="9 14" id="KW-0067">ATP-binding</keyword>
<dbReference type="GO" id="GO:0005634">
    <property type="term" value="C:nucleus"/>
    <property type="evidence" value="ECO:0007669"/>
    <property type="project" value="UniProtKB-SubCell"/>
</dbReference>
<feature type="region of interest" description="Disordered" evidence="16">
    <location>
        <begin position="223"/>
        <end position="264"/>
    </location>
</feature>
<dbReference type="InterPro" id="IPR032017">
    <property type="entry name" value="FAM76"/>
</dbReference>
<comment type="catalytic activity">
    <reaction evidence="12">
        <text>L-threonyl-[protein] + ATP = O-phospho-L-threonyl-[protein] + ADP + H(+)</text>
        <dbReference type="Rhea" id="RHEA:46608"/>
        <dbReference type="Rhea" id="RHEA-COMP:11060"/>
        <dbReference type="Rhea" id="RHEA-COMP:11605"/>
        <dbReference type="ChEBI" id="CHEBI:15378"/>
        <dbReference type="ChEBI" id="CHEBI:30013"/>
        <dbReference type="ChEBI" id="CHEBI:30616"/>
        <dbReference type="ChEBI" id="CHEBI:61977"/>
        <dbReference type="ChEBI" id="CHEBI:456216"/>
        <dbReference type="EC" id="2.7.11.1"/>
    </reaction>
</comment>
<dbReference type="PROSITE" id="PS50011">
    <property type="entry name" value="PROTEIN_KINASE_DOM"/>
    <property type="match status" value="1"/>
</dbReference>
<keyword evidence="10 15" id="KW-0175">Coiled coil</keyword>
<evidence type="ECO:0000256" key="2">
    <source>
        <dbReference type="ARBA" id="ARBA00004123"/>
    </source>
</evidence>
<dbReference type="InterPro" id="IPR055374">
    <property type="entry name" value="Ribophorin_II_3rd"/>
</dbReference>
<proteinExistence type="inferred from homology"/>
<sequence>MTMCCWINGGAGVNNMDHHHLQTVLDSKKQELLERRFLGAKMSAAASHLQMAPPSTTISSVRQQASQSDNHQMSMLLRHHQQQQHHHLHHQPQATHNSHSIATAPSQSLHLQHVAEQQQQPPLPQNAHNHDSLSASSSHSDKDHRESGTPEKGAAAKTGNAGSGGSGGAGGGGGEQQRKRKRKGDDSSSGEQPRISGAKSGAGGVPRVNVNVDGKKINEYFAKQQQQQQHPVTSPIRQTAPKIPVSTASSSSSSQQQQQQQQHATYMAELIRPIRTTVPLEYHENPQVSDLSRTVSHAQILFLQQKIIEQQSSQIAKCTEVIKNLLREKSDIEKKEARQKCMQNRLRLGQFVMQRVGAQFQEIWMEGYAFQELNRRQEQLAAEREEIDRQKKLLAKKRPVSESGRKRAASGSAAAASNVPTNSVPASGGLHNGTSGDGGGAAAGAASSTASASSSSALSAVAASSAASSTSAAKQENALTLQEYYEQDEILKLRQSALKKEDADLQMEMEKLERERNVHIRELKRIQNEDQSEYNNHPVLNERYFLLMLLGKGGFSEVHKAFDLKEQRYVACKVHQLNKDWKEDKKANYIKHAIREYNIHKSLDHPRVVKLFDVFEIDANSFCTVLEYCCGHDLDFYLKQHKVIGEKEARLIIIQVVSALKYLNEIKPPVIHYDLKPGNILLVEGNVCGEIKITDFGLSKIMDEENYNPDHGMDLSSQGAGTYWYLPPECFMVGKNPPKISSKVDVWSVGVIFYQCLYGKKPFGHNLSQASILEENTILKATEVQFTNKPVVSNEAKSFIRCCLAYRKEDRIDVLGLARHDYLQPPVPKSVRQAASSQHQHLHHQAQHSSSTYHAFLCILLLHGSQSNSYSYVSPTARQELLHSFQDAWKLDDVATVHYATTSYRILKEKLPIPEKNVCAFIEKLFSASSSLEDAYHVAAIMKDVPACASSQLQSNIGKKFHYYAAVYIPAENIISKAKPTLGIRIVNLFGEPLLKDATITASVVSVQKRGGPVVSLKKALAASSDKITFTTSVSDLNLTPDFYNVSVAISTNGKSTKKSIVNPEQTAALKLTYNVQIDNFQVGVLDSDQSSSANLNKLAYPNALKDELSVDVQQRLMIKFTLKDADFGQPAKVQQAFVKLVNKKTQTEANFICLSDSNRNFKLSLDPVHSSNAFTTDSYELVLIIGDVLLSSSIKWSFASVKFKQGSESAQVQNEDVYYYYRPKPEIKHLFKEPERRPPTVVSNVFTGFVLAPLLILFVLACRVAYPIVKCTYCRTEFQQSQKNCTSTICSKCESNVKQYGKPRVCEYCNIIAAFIGNKCQRCTNSERKYGLPVTCEQCKQKCAFDRKEDDKKVDGKLLCWLCTLSYKRALAKTKRATEKKSHIKVITKNKDSSRPHHQVHHHKRPVRVDVTKLDYNKIDEAKNKNANSSSSSASKMARIHNEYADSSTSDHIVIISQLTEKYASLEKQLQHKESQLLEKDKYITELKATHFTKEEEVRNLMISKKKEYEKEIDSLHTKVKGMQREIGTLTKRLLAKNANGVNTTGVGSGSQDDSAANSPASST</sequence>
<feature type="compositionally biased region" description="Basic and acidic residues" evidence="16">
    <location>
        <begin position="139"/>
        <end position="149"/>
    </location>
</feature>
<evidence type="ECO:0000256" key="6">
    <source>
        <dbReference type="ARBA" id="ARBA00022679"/>
    </source>
</evidence>
<dbReference type="PROSITE" id="PS00107">
    <property type="entry name" value="PROTEIN_KINASE_ATP"/>
    <property type="match status" value="1"/>
</dbReference>
<feature type="compositionally biased region" description="Polar residues" evidence="16">
    <location>
        <begin position="53"/>
        <end position="73"/>
    </location>
</feature>
<comment type="catalytic activity">
    <reaction evidence="13">
        <text>L-seryl-[protein] + ATP = O-phospho-L-seryl-[protein] + ADP + H(+)</text>
        <dbReference type="Rhea" id="RHEA:17989"/>
        <dbReference type="Rhea" id="RHEA-COMP:9863"/>
        <dbReference type="Rhea" id="RHEA-COMP:11604"/>
        <dbReference type="ChEBI" id="CHEBI:15378"/>
        <dbReference type="ChEBI" id="CHEBI:29999"/>
        <dbReference type="ChEBI" id="CHEBI:30616"/>
        <dbReference type="ChEBI" id="CHEBI:83421"/>
        <dbReference type="ChEBI" id="CHEBI:456216"/>
        <dbReference type="EC" id="2.7.11.1"/>
    </reaction>
</comment>
<accession>A0AAN9TUC3</accession>
<dbReference type="PANTHER" id="PTHR22974">
    <property type="entry name" value="MIXED LINEAGE PROTEIN KINASE"/>
    <property type="match status" value="1"/>
</dbReference>
<dbReference type="SUPFAM" id="SSF56112">
    <property type="entry name" value="Protein kinase-like (PK-like)"/>
    <property type="match status" value="1"/>
</dbReference>
<evidence type="ECO:0000256" key="9">
    <source>
        <dbReference type="ARBA" id="ARBA00022840"/>
    </source>
</evidence>
<protein>
    <recommendedName>
        <fullName evidence="4">non-specific serine/threonine protein kinase</fullName>
        <ecNumber evidence="4">2.7.11.1</ecNumber>
    </recommendedName>
</protein>
<evidence type="ECO:0000256" key="15">
    <source>
        <dbReference type="SAM" id="Coils"/>
    </source>
</evidence>
<dbReference type="SMART" id="SM00220">
    <property type="entry name" value="S_TKc"/>
    <property type="match status" value="1"/>
</dbReference>
<comment type="cofactor">
    <cofactor evidence="1">
        <name>Mg(2+)</name>
        <dbReference type="ChEBI" id="CHEBI:18420"/>
    </cofactor>
</comment>
<dbReference type="Proteomes" id="UP001367676">
    <property type="component" value="Unassembled WGS sequence"/>
</dbReference>
<dbReference type="Pfam" id="PF00069">
    <property type="entry name" value="Pkinase"/>
    <property type="match status" value="1"/>
</dbReference>
<evidence type="ECO:0000259" key="17">
    <source>
        <dbReference type="PROSITE" id="PS50011"/>
    </source>
</evidence>
<evidence type="ECO:0000256" key="13">
    <source>
        <dbReference type="ARBA" id="ARBA00048679"/>
    </source>
</evidence>
<comment type="subcellular location">
    <subcellularLocation>
        <location evidence="2">Nucleus</location>
    </subcellularLocation>
</comment>
<evidence type="ECO:0000256" key="11">
    <source>
        <dbReference type="ARBA" id="ARBA00023242"/>
    </source>
</evidence>
<evidence type="ECO:0000256" key="8">
    <source>
        <dbReference type="ARBA" id="ARBA00022777"/>
    </source>
</evidence>
<feature type="coiled-coil region" evidence="15">
    <location>
        <begin position="495"/>
        <end position="529"/>
    </location>
</feature>
<dbReference type="GO" id="GO:0035556">
    <property type="term" value="P:intracellular signal transduction"/>
    <property type="evidence" value="ECO:0007669"/>
    <property type="project" value="TreeGrafter"/>
</dbReference>
<organism evidence="18 19">
    <name type="scientific">Parthenolecanium corni</name>
    <dbReference type="NCBI Taxonomy" id="536013"/>
    <lineage>
        <taxon>Eukaryota</taxon>
        <taxon>Metazoa</taxon>
        <taxon>Ecdysozoa</taxon>
        <taxon>Arthropoda</taxon>
        <taxon>Hexapoda</taxon>
        <taxon>Insecta</taxon>
        <taxon>Pterygota</taxon>
        <taxon>Neoptera</taxon>
        <taxon>Paraneoptera</taxon>
        <taxon>Hemiptera</taxon>
        <taxon>Sternorrhyncha</taxon>
        <taxon>Coccoidea</taxon>
        <taxon>Coccidae</taxon>
        <taxon>Parthenolecanium</taxon>
    </lineage>
</organism>
<keyword evidence="8" id="KW-0418">Kinase</keyword>
<feature type="binding site" evidence="14">
    <location>
        <position position="573"/>
    </location>
    <ligand>
        <name>ATP</name>
        <dbReference type="ChEBI" id="CHEBI:30616"/>
    </ligand>
</feature>
<feature type="coiled-coil region" evidence="15">
    <location>
        <begin position="308"/>
        <end position="335"/>
    </location>
</feature>
<dbReference type="GO" id="GO:0007059">
    <property type="term" value="P:chromosome segregation"/>
    <property type="evidence" value="ECO:0007669"/>
    <property type="project" value="TreeGrafter"/>
</dbReference>
<dbReference type="EC" id="2.7.11.1" evidence="4"/>
<evidence type="ECO:0000256" key="5">
    <source>
        <dbReference type="ARBA" id="ARBA00022527"/>
    </source>
</evidence>
<feature type="region of interest" description="Disordered" evidence="16">
    <location>
        <begin position="1541"/>
        <end position="1565"/>
    </location>
</feature>
<evidence type="ECO:0000256" key="14">
    <source>
        <dbReference type="PROSITE-ProRule" id="PRU10141"/>
    </source>
</evidence>
<feature type="compositionally biased region" description="Low complexity" evidence="16">
    <location>
        <begin position="249"/>
        <end position="262"/>
    </location>
</feature>
<feature type="compositionally biased region" description="Basic residues" evidence="16">
    <location>
        <begin position="77"/>
        <end position="90"/>
    </location>
</feature>
<gene>
    <name evidence="18" type="ORF">V9T40_003866</name>
</gene>
<dbReference type="InterPro" id="IPR011009">
    <property type="entry name" value="Kinase-like_dom_sf"/>
</dbReference>
<feature type="compositionally biased region" description="Polar residues" evidence="16">
    <location>
        <begin position="94"/>
        <end position="120"/>
    </location>
</feature>
<evidence type="ECO:0000256" key="7">
    <source>
        <dbReference type="ARBA" id="ARBA00022741"/>
    </source>
</evidence>
<reference evidence="18 19" key="1">
    <citation type="submission" date="2024-03" db="EMBL/GenBank/DDBJ databases">
        <title>Adaptation during the transition from Ophiocordyceps entomopathogen to insect associate is accompanied by gene loss and intensified selection.</title>
        <authorList>
            <person name="Ward C.M."/>
            <person name="Onetto C.A."/>
            <person name="Borneman A.R."/>
        </authorList>
    </citation>
    <scope>NUCLEOTIDE SEQUENCE [LARGE SCALE GENOMIC DNA]</scope>
    <source>
        <strain evidence="18">AWRI1</strain>
        <tissue evidence="18">Single Adult Female</tissue>
    </source>
</reference>
<keyword evidence="11" id="KW-0539">Nucleus</keyword>
<evidence type="ECO:0000313" key="18">
    <source>
        <dbReference type="EMBL" id="KAK7603867.1"/>
    </source>
</evidence>
<evidence type="ECO:0000256" key="3">
    <source>
        <dbReference type="ARBA" id="ARBA00009097"/>
    </source>
</evidence>
<feature type="region of interest" description="Disordered" evidence="16">
    <location>
        <begin position="48"/>
        <end position="209"/>
    </location>
</feature>
<dbReference type="Pfam" id="PF23860">
    <property type="entry name" value="Ribophorin_II_3rd"/>
    <property type="match status" value="1"/>
</dbReference>
<dbReference type="GO" id="GO:0004674">
    <property type="term" value="F:protein serine/threonine kinase activity"/>
    <property type="evidence" value="ECO:0007669"/>
    <property type="project" value="UniProtKB-KW"/>
</dbReference>
<evidence type="ECO:0000256" key="12">
    <source>
        <dbReference type="ARBA" id="ARBA00047899"/>
    </source>
</evidence>
<feature type="region of interest" description="Disordered" evidence="16">
    <location>
        <begin position="392"/>
        <end position="446"/>
    </location>
</feature>
<feature type="compositionally biased region" description="Gly residues" evidence="16">
    <location>
        <begin position="161"/>
        <end position="175"/>
    </location>
</feature>
<dbReference type="Pfam" id="PF16046">
    <property type="entry name" value="FAM76"/>
    <property type="match status" value="1"/>
</dbReference>
<dbReference type="CDD" id="cd13990">
    <property type="entry name" value="STKc_TLK"/>
    <property type="match status" value="1"/>
</dbReference>
<dbReference type="InterPro" id="IPR055375">
    <property type="entry name" value="Ribophorin_II_2nd"/>
</dbReference>
<keyword evidence="5" id="KW-0723">Serine/threonine-protein kinase</keyword>
<keyword evidence="7 14" id="KW-0547">Nucleotide-binding</keyword>
<name>A0AAN9TUC3_9HEMI</name>
<dbReference type="InterPro" id="IPR017441">
    <property type="entry name" value="Protein_kinase_ATP_BS"/>
</dbReference>
<evidence type="ECO:0000256" key="4">
    <source>
        <dbReference type="ARBA" id="ARBA00012513"/>
    </source>
</evidence>
<evidence type="ECO:0000256" key="16">
    <source>
        <dbReference type="SAM" id="MobiDB-lite"/>
    </source>
</evidence>
<evidence type="ECO:0000256" key="1">
    <source>
        <dbReference type="ARBA" id="ARBA00001946"/>
    </source>
</evidence>
<dbReference type="FunFam" id="1.10.510.10:FF:000037">
    <property type="entry name" value="Serine/threonine-protein kinase tousled-like 2"/>
    <property type="match status" value="1"/>
</dbReference>
<comment type="similarity">
    <text evidence="3">Belongs to the FAM76 family.</text>
</comment>
<evidence type="ECO:0000313" key="19">
    <source>
        <dbReference type="Proteomes" id="UP001367676"/>
    </source>
</evidence>
<dbReference type="PANTHER" id="PTHR22974:SF23">
    <property type="entry name" value="TOUSLED-LIKE KINASE, ISOFORM G"/>
    <property type="match status" value="1"/>
</dbReference>
<dbReference type="Pfam" id="PF23861">
    <property type="entry name" value="Ribophorin_II_2nd"/>
    <property type="match status" value="1"/>
</dbReference>
<comment type="caution">
    <text evidence="18">The sequence shown here is derived from an EMBL/GenBank/DDBJ whole genome shotgun (WGS) entry which is preliminary data.</text>
</comment>
<dbReference type="GO" id="GO:0005524">
    <property type="term" value="F:ATP binding"/>
    <property type="evidence" value="ECO:0007669"/>
    <property type="project" value="UniProtKB-UniRule"/>
</dbReference>
<keyword evidence="19" id="KW-1185">Reference proteome</keyword>
<dbReference type="Gene3D" id="1.10.510.10">
    <property type="entry name" value="Transferase(Phosphotransferase) domain 1"/>
    <property type="match status" value="1"/>
</dbReference>
<dbReference type="PROSITE" id="PS00108">
    <property type="entry name" value="PROTEIN_KINASE_ST"/>
    <property type="match status" value="1"/>
</dbReference>
<evidence type="ECO:0000256" key="10">
    <source>
        <dbReference type="ARBA" id="ARBA00023054"/>
    </source>
</evidence>
<feature type="domain" description="Protein kinase" evidence="17">
    <location>
        <begin position="544"/>
        <end position="823"/>
    </location>
</feature>
<keyword evidence="6" id="KW-0808">Transferase</keyword>
<dbReference type="InterPro" id="IPR000719">
    <property type="entry name" value="Prot_kinase_dom"/>
</dbReference>
<dbReference type="InterPro" id="IPR008271">
    <property type="entry name" value="Ser/Thr_kinase_AS"/>
</dbReference>